<feature type="transmembrane region" description="Helical" evidence="1">
    <location>
        <begin position="6"/>
        <end position="24"/>
    </location>
</feature>
<keyword evidence="1" id="KW-0812">Transmembrane</keyword>
<proteinExistence type="predicted"/>
<dbReference type="EMBL" id="CAFAAJ010000131">
    <property type="protein sequence ID" value="CAB4814546.1"/>
    <property type="molecule type" value="Genomic_DNA"/>
</dbReference>
<dbReference type="EMBL" id="CAFBON010000160">
    <property type="protein sequence ID" value="CAB4996741.1"/>
    <property type="molecule type" value="Genomic_DNA"/>
</dbReference>
<accession>A0A6J6Z4Q6</accession>
<gene>
    <name evidence="2" type="ORF">UFOPK3001_01797</name>
    <name evidence="3" type="ORF">UFOPK3954_01504</name>
</gene>
<keyword evidence="1" id="KW-0472">Membrane</keyword>
<keyword evidence="1" id="KW-1133">Transmembrane helix</keyword>
<organism evidence="2">
    <name type="scientific">freshwater metagenome</name>
    <dbReference type="NCBI Taxonomy" id="449393"/>
    <lineage>
        <taxon>unclassified sequences</taxon>
        <taxon>metagenomes</taxon>
        <taxon>ecological metagenomes</taxon>
    </lineage>
</organism>
<sequence>MPAFSTVMWVLGAVVMFFFLWFVGTGMLRSTTTPLPPPPPEGELRKVNLRYRCSICGVEMRLTMATAEDPAPPRHCGDDMDLTAPIYE</sequence>
<reference evidence="2" key="1">
    <citation type="submission" date="2020-05" db="EMBL/GenBank/DDBJ databases">
        <authorList>
            <person name="Chiriac C."/>
            <person name="Salcher M."/>
            <person name="Ghai R."/>
            <person name="Kavagutti S V."/>
        </authorList>
    </citation>
    <scope>NUCLEOTIDE SEQUENCE</scope>
</reference>
<evidence type="ECO:0000256" key="1">
    <source>
        <dbReference type="SAM" id="Phobius"/>
    </source>
</evidence>
<protein>
    <submittedName>
        <fullName evidence="2">Unannotated protein</fullName>
    </submittedName>
</protein>
<name>A0A6J6Z4Q6_9ZZZZ</name>
<evidence type="ECO:0000313" key="3">
    <source>
        <dbReference type="EMBL" id="CAB4996741.1"/>
    </source>
</evidence>
<evidence type="ECO:0000313" key="2">
    <source>
        <dbReference type="EMBL" id="CAB4814546.1"/>
    </source>
</evidence>
<dbReference type="AlphaFoldDB" id="A0A6J6Z4Q6"/>